<name>A0AAF0R340_SOLVR</name>
<dbReference type="SUPFAM" id="SSF56672">
    <property type="entry name" value="DNA/RNA polymerases"/>
    <property type="match status" value="1"/>
</dbReference>
<accession>A0AAF0R340</accession>
<feature type="non-terminal residue" evidence="1">
    <location>
        <position position="74"/>
    </location>
</feature>
<dbReference type="PANTHER" id="PTHR34072">
    <property type="entry name" value="ENZYMATIC POLYPROTEIN-RELATED"/>
    <property type="match status" value="1"/>
</dbReference>
<evidence type="ECO:0000313" key="1">
    <source>
        <dbReference type="EMBL" id="WMV33500.1"/>
    </source>
</evidence>
<dbReference type="AlphaFoldDB" id="A0AAF0R340"/>
<gene>
    <name evidence="1" type="ORF">MTR67_026885</name>
</gene>
<protein>
    <recommendedName>
        <fullName evidence="3">Reverse transcriptase RNase H-like domain-containing protein</fullName>
    </recommendedName>
</protein>
<dbReference type="InterPro" id="IPR043502">
    <property type="entry name" value="DNA/RNA_pol_sf"/>
</dbReference>
<reference evidence="1" key="1">
    <citation type="submission" date="2023-08" db="EMBL/GenBank/DDBJ databases">
        <title>A de novo genome assembly of Solanum verrucosum Schlechtendal, a Mexican diploid species geographically isolated from the other diploid A-genome species in potato relatives.</title>
        <authorList>
            <person name="Hosaka K."/>
        </authorList>
    </citation>
    <scope>NUCLEOTIDE SEQUENCE</scope>
    <source>
        <tissue evidence="1">Young leaves</tissue>
    </source>
</reference>
<dbReference type="EMBL" id="CP133617">
    <property type="protein sequence ID" value="WMV33500.1"/>
    <property type="molecule type" value="Genomic_DNA"/>
</dbReference>
<sequence>MQNGKVIAYASRQLKTHEKNYPTDDLELATSLQYVFYQKDLNLHQRRWLELLRDYDMSVLYHPDKVNVVADALS</sequence>
<proteinExistence type="predicted"/>
<keyword evidence="2" id="KW-1185">Reference proteome</keyword>
<evidence type="ECO:0008006" key="3">
    <source>
        <dbReference type="Google" id="ProtNLM"/>
    </source>
</evidence>
<dbReference type="PANTHER" id="PTHR34072:SF59">
    <property type="entry name" value="CCHC-TYPE INTEGRASE"/>
    <property type="match status" value="1"/>
</dbReference>
<evidence type="ECO:0000313" key="2">
    <source>
        <dbReference type="Proteomes" id="UP001234989"/>
    </source>
</evidence>
<organism evidence="1 2">
    <name type="scientific">Solanum verrucosum</name>
    <dbReference type="NCBI Taxonomy" id="315347"/>
    <lineage>
        <taxon>Eukaryota</taxon>
        <taxon>Viridiplantae</taxon>
        <taxon>Streptophyta</taxon>
        <taxon>Embryophyta</taxon>
        <taxon>Tracheophyta</taxon>
        <taxon>Spermatophyta</taxon>
        <taxon>Magnoliopsida</taxon>
        <taxon>eudicotyledons</taxon>
        <taxon>Gunneridae</taxon>
        <taxon>Pentapetalae</taxon>
        <taxon>asterids</taxon>
        <taxon>lamiids</taxon>
        <taxon>Solanales</taxon>
        <taxon>Solanaceae</taxon>
        <taxon>Solanoideae</taxon>
        <taxon>Solaneae</taxon>
        <taxon>Solanum</taxon>
    </lineage>
</organism>
<dbReference type="Proteomes" id="UP001234989">
    <property type="component" value="Chromosome 6"/>
</dbReference>